<dbReference type="EMBL" id="AP021881">
    <property type="protein sequence ID" value="BBO99386.1"/>
    <property type="molecule type" value="Genomic_DNA"/>
</dbReference>
<dbReference type="RefSeq" id="WP_162083448.1">
    <property type="nucleotide sequence ID" value="NZ_AP021881.1"/>
</dbReference>
<dbReference type="AlphaFoldDB" id="A0A809SBS0"/>
<proteinExistence type="predicted"/>
<name>A0A809SBS0_9PROT</name>
<evidence type="ECO:0000313" key="1">
    <source>
        <dbReference type="EMBL" id="BBO99386.1"/>
    </source>
</evidence>
<keyword evidence="2" id="KW-1185">Reference proteome</keyword>
<accession>A0A809SBS0</accession>
<reference evidence="2" key="1">
    <citation type="submission" date="2019-11" db="EMBL/GenBank/DDBJ databases">
        <title>Isolation and characterization of a novel species in the genus Sulfuriferula.</title>
        <authorList>
            <person name="Mochizuki J."/>
            <person name="Kojima H."/>
            <person name="Fukui M."/>
        </authorList>
    </citation>
    <scope>NUCLEOTIDE SEQUENCE [LARGE SCALE GENOMIC DNA]</scope>
    <source>
        <strain evidence="2">SGTM</strain>
    </source>
</reference>
<evidence type="ECO:0000313" key="2">
    <source>
        <dbReference type="Proteomes" id="UP000463939"/>
    </source>
</evidence>
<sequence length="258" mass="28566">MNNKQSWLGIFQIIGLVLAVGLSLNAHAGLFGFGGTSWKEEALQNDGSTILVSRSQSYGGRHEIGQSPPIKKQSLSFTLPGTDKTISWEDKATEAIGHANFDLLALHVENGTPYLVTSPNLCLSYNKWGRPNPPYVFFKYDSNAWQRIPLSEFPADLTRINLVIQGNEDDLTSQSPITPEGIQKLNGSFVQPEYHFILHAPTSGRYSNTSCMNLIYYKEAWVGPGKNSIGRMMRDGECSSNDAEMRIGCTSNDEQQDN</sequence>
<protein>
    <submittedName>
        <fullName evidence="1">Uncharacterized protein</fullName>
    </submittedName>
</protein>
<dbReference type="Proteomes" id="UP000463939">
    <property type="component" value="Chromosome"/>
</dbReference>
<organism evidence="1 2">
    <name type="scientific">Sulfuriferula nivalis</name>
    <dbReference type="NCBI Taxonomy" id="2675298"/>
    <lineage>
        <taxon>Bacteria</taxon>
        <taxon>Pseudomonadati</taxon>
        <taxon>Pseudomonadota</taxon>
        <taxon>Betaproteobacteria</taxon>
        <taxon>Nitrosomonadales</taxon>
        <taxon>Sulfuricellaceae</taxon>
        <taxon>Sulfuriferula</taxon>
    </lineage>
</organism>
<dbReference type="KEGG" id="sniv:SFSGTM_00950"/>
<gene>
    <name evidence="1" type="ORF">SFSGTM_00950</name>
</gene>